<dbReference type="InterPro" id="IPR018652">
    <property type="entry name" value="DUF2082_NA-bd_Znr"/>
</dbReference>
<dbReference type="Pfam" id="PF09855">
    <property type="entry name" value="Zn_ribbon_13"/>
    <property type="match status" value="1"/>
</dbReference>
<name>A0A382FYL5_9ZZZZ</name>
<accession>A0A382FYL5</accession>
<reference evidence="1" key="1">
    <citation type="submission" date="2018-05" db="EMBL/GenBank/DDBJ databases">
        <authorList>
            <person name="Lanie J.A."/>
            <person name="Ng W.-L."/>
            <person name="Kazmierczak K.M."/>
            <person name="Andrzejewski T.M."/>
            <person name="Davidsen T.M."/>
            <person name="Wayne K.J."/>
            <person name="Tettelin H."/>
            <person name="Glass J.I."/>
            <person name="Rusch D."/>
            <person name="Podicherti R."/>
            <person name="Tsui H.-C.T."/>
            <person name="Winkler M.E."/>
        </authorList>
    </citation>
    <scope>NUCLEOTIDE SEQUENCE</scope>
</reference>
<organism evidence="1">
    <name type="scientific">marine metagenome</name>
    <dbReference type="NCBI Taxonomy" id="408172"/>
    <lineage>
        <taxon>unclassified sequences</taxon>
        <taxon>metagenomes</taxon>
        <taxon>ecological metagenomes</taxon>
    </lineage>
</organism>
<evidence type="ECO:0000313" key="1">
    <source>
        <dbReference type="EMBL" id="SVB67484.1"/>
    </source>
</evidence>
<dbReference type="AlphaFoldDB" id="A0A382FYL5"/>
<sequence length="70" mass="7922">MADQYECAKCKHREAETGKIRTTGDGASRYMNLQNQKFGYIACANCGFTEFYRDSGKEKGWKSVLDVLSN</sequence>
<proteinExistence type="predicted"/>
<gene>
    <name evidence="1" type="ORF">METZ01_LOCUS220338</name>
</gene>
<dbReference type="EMBL" id="UINC01052305">
    <property type="protein sequence ID" value="SVB67484.1"/>
    <property type="molecule type" value="Genomic_DNA"/>
</dbReference>
<protein>
    <recommendedName>
        <fullName evidence="2">GTP-binding protein</fullName>
    </recommendedName>
</protein>
<evidence type="ECO:0008006" key="2">
    <source>
        <dbReference type="Google" id="ProtNLM"/>
    </source>
</evidence>